<gene>
    <name evidence="2" type="ORF">SAMN05444374_101389</name>
</gene>
<dbReference type="EMBL" id="FOJN01000001">
    <property type="protein sequence ID" value="SFA39927.1"/>
    <property type="molecule type" value="Genomic_DNA"/>
</dbReference>
<sequence>MRGNFRLAAALTTTAIVVGTLITGAVVGPAVASAEPCGGISGTGITGIGGLGQQAAGPQGAPPRYDGPNTRIVDWVSGQAGPNRTFDRFGVTGTDLGVSWDNGAGQTLLAFGDTFGSCVVPGGQWRHNVVLRSDDANLADGLTVHDAAPGDVRSGAVVTGSEPRFAQQAVPALGLAPVEQTVVPTAGIAVDGVQYLQFMSVRGWNGSVWSTNYAFTATSRDNGQTWTPEPSTTRYNTGVTLPGAEQLDGKFQQSAFVRGRDGMVYQYGTPNGRLGAAYLGRVAPNEILNLQRFEYWNGSGWSPDVAAAAPVVEQPVGELSVTWNDYLGRFVMLYGNDVEGRILARTAPSPQGPWSAPTTLVTNNDIGNYPGGGLYAPFVHPRSSGDKLYFTASQYSSYQVLLLETDLDALR</sequence>
<name>A0A1I0SKG3_9NOCA</name>
<evidence type="ECO:0000313" key="2">
    <source>
        <dbReference type="EMBL" id="SFA39927.1"/>
    </source>
</evidence>
<proteinExistence type="predicted"/>
<dbReference type="RefSeq" id="WP_235606450.1">
    <property type="nucleotide sequence ID" value="NZ_FOJN01000001.1"/>
</dbReference>
<feature type="domain" description="DUF4185" evidence="1">
    <location>
        <begin position="81"/>
        <end position="403"/>
    </location>
</feature>
<organism evidence="2 3">
    <name type="scientific">Rhodococcoides kroppenstedtii</name>
    <dbReference type="NCBI Taxonomy" id="293050"/>
    <lineage>
        <taxon>Bacteria</taxon>
        <taxon>Bacillati</taxon>
        <taxon>Actinomycetota</taxon>
        <taxon>Actinomycetes</taxon>
        <taxon>Mycobacteriales</taxon>
        <taxon>Nocardiaceae</taxon>
        <taxon>Rhodococcoides</taxon>
    </lineage>
</organism>
<protein>
    <recommendedName>
        <fullName evidence="1">DUF4185 domain-containing protein</fullName>
    </recommendedName>
</protein>
<dbReference type="AlphaFoldDB" id="A0A1I0SKG3"/>
<dbReference type="InterPro" id="IPR025442">
    <property type="entry name" value="DUF4185"/>
</dbReference>
<reference evidence="2 3" key="1">
    <citation type="submission" date="2016-10" db="EMBL/GenBank/DDBJ databases">
        <authorList>
            <person name="de Groot N.N."/>
        </authorList>
    </citation>
    <scope>NUCLEOTIDE SEQUENCE [LARGE SCALE GENOMIC DNA]</scope>
    <source>
        <strain evidence="2 3">DSM 44908</strain>
    </source>
</reference>
<evidence type="ECO:0000259" key="1">
    <source>
        <dbReference type="Pfam" id="PF13810"/>
    </source>
</evidence>
<dbReference type="Proteomes" id="UP000182054">
    <property type="component" value="Unassembled WGS sequence"/>
</dbReference>
<accession>A0A1I0SKG3</accession>
<dbReference type="GeneID" id="85484448"/>
<dbReference type="Pfam" id="PF13810">
    <property type="entry name" value="DUF4185"/>
    <property type="match status" value="1"/>
</dbReference>
<evidence type="ECO:0000313" key="3">
    <source>
        <dbReference type="Proteomes" id="UP000182054"/>
    </source>
</evidence>